<protein>
    <recommendedName>
        <fullName evidence="4">MFS transporter</fullName>
    </recommendedName>
</protein>
<reference evidence="2" key="2">
    <citation type="submission" date="2021-04" db="EMBL/GenBank/DDBJ databases">
        <authorList>
            <person name="Gilroy R."/>
        </authorList>
    </citation>
    <scope>NUCLEOTIDE SEQUENCE</scope>
    <source>
        <strain evidence="2">CHK192-9172</strain>
    </source>
</reference>
<proteinExistence type="predicted"/>
<feature type="transmembrane region" description="Helical" evidence="1">
    <location>
        <begin position="81"/>
        <end position="101"/>
    </location>
</feature>
<dbReference type="InterPro" id="IPR036259">
    <property type="entry name" value="MFS_trans_sf"/>
</dbReference>
<feature type="transmembrane region" description="Helical" evidence="1">
    <location>
        <begin position="107"/>
        <end position="124"/>
    </location>
</feature>
<accession>A0A9D2D470</accession>
<keyword evidence="1" id="KW-0472">Membrane</keyword>
<evidence type="ECO:0000313" key="3">
    <source>
        <dbReference type="Proteomes" id="UP000824024"/>
    </source>
</evidence>
<feature type="transmembrane region" description="Helical" evidence="1">
    <location>
        <begin position="12"/>
        <end position="30"/>
    </location>
</feature>
<evidence type="ECO:0000313" key="2">
    <source>
        <dbReference type="EMBL" id="HIZ08317.1"/>
    </source>
</evidence>
<keyword evidence="1" id="KW-1133">Transmembrane helix</keyword>
<dbReference type="SUPFAM" id="SSF103473">
    <property type="entry name" value="MFS general substrate transporter"/>
    <property type="match status" value="1"/>
</dbReference>
<evidence type="ECO:0000256" key="1">
    <source>
        <dbReference type="SAM" id="Phobius"/>
    </source>
</evidence>
<comment type="caution">
    <text evidence="2">The sequence shown here is derived from an EMBL/GenBank/DDBJ whole genome shotgun (WGS) entry which is preliminary data.</text>
</comment>
<dbReference type="EMBL" id="DXCH01000280">
    <property type="protein sequence ID" value="HIZ08317.1"/>
    <property type="molecule type" value="Genomic_DNA"/>
</dbReference>
<sequence>MGQKKRIGYGTRGWVLIIWIATAFLAYTAIGNYPLNILSDLYGGQQTLSSIYTVASIIGVIVQLIASSFIGRLKSVKRMGVIFGILSILALLGIMFIPGYIQGPMQMLWRVVYGLGTVLSVMYGT</sequence>
<reference evidence="2" key="1">
    <citation type="journal article" date="2021" name="PeerJ">
        <title>Extensive microbial diversity within the chicken gut microbiome revealed by metagenomics and culture.</title>
        <authorList>
            <person name="Gilroy R."/>
            <person name="Ravi A."/>
            <person name="Getino M."/>
            <person name="Pursley I."/>
            <person name="Horton D.L."/>
            <person name="Alikhan N.F."/>
            <person name="Baker D."/>
            <person name="Gharbi K."/>
            <person name="Hall N."/>
            <person name="Watson M."/>
            <person name="Adriaenssens E.M."/>
            <person name="Foster-Nyarko E."/>
            <person name="Jarju S."/>
            <person name="Secka A."/>
            <person name="Antonio M."/>
            <person name="Oren A."/>
            <person name="Chaudhuri R.R."/>
            <person name="La Ragione R."/>
            <person name="Hildebrand F."/>
            <person name="Pallen M.J."/>
        </authorList>
    </citation>
    <scope>NUCLEOTIDE SEQUENCE</scope>
    <source>
        <strain evidence="2">CHK192-9172</strain>
    </source>
</reference>
<feature type="transmembrane region" description="Helical" evidence="1">
    <location>
        <begin position="50"/>
        <end position="69"/>
    </location>
</feature>
<evidence type="ECO:0008006" key="4">
    <source>
        <dbReference type="Google" id="ProtNLM"/>
    </source>
</evidence>
<name>A0A9D2D470_9FIRM</name>
<gene>
    <name evidence="2" type="ORF">IAA08_10345</name>
</gene>
<keyword evidence="1" id="KW-0812">Transmembrane</keyword>
<dbReference type="AlphaFoldDB" id="A0A9D2D470"/>
<dbReference type="Proteomes" id="UP000824024">
    <property type="component" value="Unassembled WGS sequence"/>
</dbReference>
<organism evidence="2 3">
    <name type="scientific">Candidatus Eubacterium avistercoris</name>
    <dbReference type="NCBI Taxonomy" id="2838567"/>
    <lineage>
        <taxon>Bacteria</taxon>
        <taxon>Bacillati</taxon>
        <taxon>Bacillota</taxon>
        <taxon>Clostridia</taxon>
        <taxon>Eubacteriales</taxon>
        <taxon>Eubacteriaceae</taxon>
        <taxon>Eubacterium</taxon>
    </lineage>
</organism>
<feature type="non-terminal residue" evidence="2">
    <location>
        <position position="125"/>
    </location>
</feature>